<dbReference type="Proteomes" id="UP000504637">
    <property type="component" value="Unplaced"/>
</dbReference>
<dbReference type="OrthoDB" id="5403747at2759"/>
<reference evidence="3" key="2">
    <citation type="submission" date="2020-04" db="EMBL/GenBank/DDBJ databases">
        <authorList>
            <consortium name="NCBI Genome Project"/>
        </authorList>
    </citation>
    <scope>NUCLEOTIDE SEQUENCE</scope>
    <source>
        <strain evidence="3">CBS 342.82</strain>
    </source>
</reference>
<reference evidence="3" key="3">
    <citation type="submission" date="2025-08" db="UniProtKB">
        <authorList>
            <consortium name="RefSeq"/>
        </authorList>
    </citation>
    <scope>IDENTIFICATION</scope>
    <source>
        <strain evidence="3">CBS 342.82</strain>
    </source>
</reference>
<accession>A0A6J3MJN7</accession>
<evidence type="ECO:0000256" key="1">
    <source>
        <dbReference type="SAM" id="MobiDB-lite"/>
    </source>
</evidence>
<organism evidence="3">
    <name type="scientific">Dissoconium aciculare CBS 342.82</name>
    <dbReference type="NCBI Taxonomy" id="1314786"/>
    <lineage>
        <taxon>Eukaryota</taxon>
        <taxon>Fungi</taxon>
        <taxon>Dikarya</taxon>
        <taxon>Ascomycota</taxon>
        <taxon>Pezizomycotina</taxon>
        <taxon>Dothideomycetes</taxon>
        <taxon>Dothideomycetidae</taxon>
        <taxon>Mycosphaerellales</taxon>
        <taxon>Dissoconiaceae</taxon>
        <taxon>Dissoconium</taxon>
    </lineage>
</organism>
<gene>
    <name evidence="3" type="ORF">K489DRAFT_366340</name>
</gene>
<evidence type="ECO:0008006" key="4">
    <source>
        <dbReference type="Google" id="ProtNLM"/>
    </source>
</evidence>
<dbReference type="RefSeq" id="XP_033464188.1">
    <property type="nucleotide sequence ID" value="XM_033602761.1"/>
</dbReference>
<keyword evidence="2" id="KW-1185">Reference proteome</keyword>
<dbReference type="AlphaFoldDB" id="A0A6J3MJN7"/>
<feature type="region of interest" description="Disordered" evidence="1">
    <location>
        <begin position="56"/>
        <end position="131"/>
    </location>
</feature>
<protein>
    <recommendedName>
        <fullName evidence="4">Myb-like domain-containing protein</fullName>
    </recommendedName>
</protein>
<reference evidence="3" key="1">
    <citation type="submission" date="2020-01" db="EMBL/GenBank/DDBJ databases">
        <authorList>
            <consortium name="DOE Joint Genome Institute"/>
            <person name="Haridas S."/>
            <person name="Albert R."/>
            <person name="Binder M."/>
            <person name="Bloem J."/>
            <person name="Labutti K."/>
            <person name="Salamov A."/>
            <person name="Andreopoulos B."/>
            <person name="Baker S.E."/>
            <person name="Barry K."/>
            <person name="Bills G."/>
            <person name="Bluhm B.H."/>
            <person name="Cannon C."/>
            <person name="Castanera R."/>
            <person name="Culley D.E."/>
            <person name="Daum C."/>
            <person name="Ezra D."/>
            <person name="Gonzalez J.B."/>
            <person name="Henrissat B."/>
            <person name="Kuo A."/>
            <person name="Liang C."/>
            <person name="Lipzen A."/>
            <person name="Lutzoni F."/>
            <person name="Magnuson J."/>
            <person name="Mondo S."/>
            <person name="Nolan M."/>
            <person name="Ohm R."/>
            <person name="Pangilinan J."/>
            <person name="Park H.-J."/>
            <person name="Ramirez L."/>
            <person name="Alfaro M."/>
            <person name="Sun H."/>
            <person name="Tritt A."/>
            <person name="Yoshinaga Y."/>
            <person name="Zwiers L.-H."/>
            <person name="Turgeon B.G."/>
            <person name="Goodwin S.B."/>
            <person name="Spatafora J.W."/>
            <person name="Crous P.W."/>
            <person name="Grigoriev I.V."/>
        </authorList>
    </citation>
    <scope>NUCLEOTIDE SEQUENCE</scope>
    <source>
        <strain evidence="3">CBS 342.82</strain>
    </source>
</reference>
<evidence type="ECO:0000313" key="2">
    <source>
        <dbReference type="Proteomes" id="UP000504637"/>
    </source>
</evidence>
<sequence length="131" mass="14128">MAVAFTEREQKIMAMAWQCFEEQPKVDFTKLAGLVGMTNEGSARNAWAAIRKKLAQQAADAGDGNASKSIVNVTPRKKRGPNNKAGEEEGSPSKKSKGNQGQKSKDDTGDRQASVDSAVAVKTEQDFESDH</sequence>
<name>A0A6J3MJN7_9PEZI</name>
<proteinExistence type="predicted"/>
<dbReference type="GeneID" id="54360561"/>
<evidence type="ECO:0000313" key="3">
    <source>
        <dbReference type="RefSeq" id="XP_033464188.1"/>
    </source>
</evidence>